<name>A0AAW2AU26_CULAL</name>
<proteinExistence type="predicted"/>
<evidence type="ECO:0000256" key="1">
    <source>
        <dbReference type="SAM" id="MobiDB-lite"/>
    </source>
</evidence>
<gene>
    <name evidence="2" type="ORF">ABG768_018728</name>
</gene>
<reference evidence="2 3" key="1">
    <citation type="submission" date="2024-05" db="EMBL/GenBank/DDBJ databases">
        <title>A high-quality chromosomal-level genome assembly of Topmouth culter (Culter alburnus).</title>
        <authorList>
            <person name="Zhao H."/>
        </authorList>
    </citation>
    <scope>NUCLEOTIDE SEQUENCE [LARGE SCALE GENOMIC DNA]</scope>
    <source>
        <strain evidence="2">CATC2023</strain>
        <tissue evidence="2">Muscle</tissue>
    </source>
</reference>
<dbReference type="Proteomes" id="UP001479290">
    <property type="component" value="Unassembled WGS sequence"/>
</dbReference>
<protein>
    <submittedName>
        <fullName evidence="2">Uncharacterized protein</fullName>
    </submittedName>
</protein>
<organism evidence="2 3">
    <name type="scientific">Culter alburnus</name>
    <name type="common">Topmouth culter</name>
    <dbReference type="NCBI Taxonomy" id="194366"/>
    <lineage>
        <taxon>Eukaryota</taxon>
        <taxon>Metazoa</taxon>
        <taxon>Chordata</taxon>
        <taxon>Craniata</taxon>
        <taxon>Vertebrata</taxon>
        <taxon>Euteleostomi</taxon>
        <taxon>Actinopterygii</taxon>
        <taxon>Neopterygii</taxon>
        <taxon>Teleostei</taxon>
        <taxon>Ostariophysi</taxon>
        <taxon>Cypriniformes</taxon>
        <taxon>Xenocyprididae</taxon>
        <taxon>Xenocypridinae</taxon>
        <taxon>Culter</taxon>
    </lineage>
</organism>
<dbReference type="EMBL" id="JAWDJR010000003">
    <property type="protein sequence ID" value="KAK9976907.1"/>
    <property type="molecule type" value="Genomic_DNA"/>
</dbReference>
<keyword evidence="3" id="KW-1185">Reference proteome</keyword>
<feature type="compositionally biased region" description="Basic and acidic residues" evidence="1">
    <location>
        <begin position="63"/>
        <end position="75"/>
    </location>
</feature>
<sequence>MTELRKPLTGVGTESGESTEGTWKWFNLMDEAIGGRPSIQPPILIASSEENSIVPAVSSPDSRGGEARPAKKRLKTDPVLEFLEREAERTEERMRREDMREERLLSILERIVEKM</sequence>
<evidence type="ECO:0000313" key="2">
    <source>
        <dbReference type="EMBL" id="KAK9976907.1"/>
    </source>
</evidence>
<accession>A0AAW2AU26</accession>
<dbReference type="AlphaFoldDB" id="A0AAW2AU26"/>
<evidence type="ECO:0000313" key="3">
    <source>
        <dbReference type="Proteomes" id="UP001479290"/>
    </source>
</evidence>
<comment type="caution">
    <text evidence="2">The sequence shown here is derived from an EMBL/GenBank/DDBJ whole genome shotgun (WGS) entry which is preliminary data.</text>
</comment>
<feature type="region of interest" description="Disordered" evidence="1">
    <location>
        <begin position="54"/>
        <end position="75"/>
    </location>
</feature>